<feature type="domain" description="MADF" evidence="2">
    <location>
        <begin position="13"/>
        <end position="100"/>
    </location>
</feature>
<dbReference type="KEGG" id="clec:106661191"/>
<proteinExistence type="predicted"/>
<dbReference type="InterPro" id="IPR039353">
    <property type="entry name" value="TF_Adf1"/>
</dbReference>
<dbReference type="EnsemblMetazoa" id="XM_014384436.2">
    <property type="protein sequence ID" value="XP_014239922.1"/>
    <property type="gene ID" value="LOC106661191"/>
</dbReference>
<dbReference type="GO" id="GO:0005667">
    <property type="term" value="C:transcription regulator complex"/>
    <property type="evidence" value="ECO:0007669"/>
    <property type="project" value="TreeGrafter"/>
</dbReference>
<dbReference type="InterPro" id="IPR006578">
    <property type="entry name" value="MADF-dom"/>
</dbReference>
<dbReference type="GO" id="GO:0003677">
    <property type="term" value="F:DNA binding"/>
    <property type="evidence" value="ECO:0007669"/>
    <property type="project" value="InterPro"/>
</dbReference>
<sequence length="223" mass="26025">MSARQDDVSSAISFVNIVEQYPCLWNCSLKSYSRTDITSEAWKKIAEKIKDTEQNCRDRWKNIRTAFGRSMRPPKSGSGGKSKKPYYLATYLHFLRPYMKGASMSGNVLLKEEIDYDMQETSAHDEEGTLEDTPEVTPANETLLKLEEAEIHQDPTPSKRRRMSNEQSHSDKFITDEQQDGDWLFFRSLLQDFKKLNEKRKRYLKLKFATLLYEELDQAEAEE</sequence>
<dbReference type="Proteomes" id="UP000494040">
    <property type="component" value="Unassembled WGS sequence"/>
</dbReference>
<feature type="domain" description="BESS" evidence="3">
    <location>
        <begin position="179"/>
        <end position="218"/>
    </location>
</feature>
<accession>A0A8I6R9W8</accession>
<dbReference type="PANTHER" id="PTHR12243:SF60">
    <property type="entry name" value="SI:CH211-15D5.12-RELATED"/>
    <property type="match status" value="1"/>
</dbReference>
<keyword evidence="1" id="KW-0539">Nucleus</keyword>
<protein>
    <recommendedName>
        <fullName evidence="6">Transcription factor Adf-1</fullName>
    </recommendedName>
</protein>
<evidence type="ECO:0000259" key="2">
    <source>
        <dbReference type="PROSITE" id="PS51029"/>
    </source>
</evidence>
<dbReference type="Pfam" id="PF02944">
    <property type="entry name" value="BESS"/>
    <property type="match status" value="1"/>
</dbReference>
<keyword evidence="5" id="KW-1185">Reference proteome</keyword>
<organism evidence="4 5">
    <name type="scientific">Cimex lectularius</name>
    <name type="common">Bed bug</name>
    <name type="synonym">Acanthia lectularia</name>
    <dbReference type="NCBI Taxonomy" id="79782"/>
    <lineage>
        <taxon>Eukaryota</taxon>
        <taxon>Metazoa</taxon>
        <taxon>Ecdysozoa</taxon>
        <taxon>Arthropoda</taxon>
        <taxon>Hexapoda</taxon>
        <taxon>Insecta</taxon>
        <taxon>Pterygota</taxon>
        <taxon>Neoptera</taxon>
        <taxon>Paraneoptera</taxon>
        <taxon>Hemiptera</taxon>
        <taxon>Heteroptera</taxon>
        <taxon>Panheteroptera</taxon>
        <taxon>Cimicomorpha</taxon>
        <taxon>Cimicidae</taxon>
        <taxon>Cimex</taxon>
    </lineage>
</organism>
<comment type="subcellular location">
    <subcellularLocation>
        <location evidence="1">Nucleus</location>
    </subcellularLocation>
</comment>
<dbReference type="SMART" id="SM00595">
    <property type="entry name" value="MADF"/>
    <property type="match status" value="1"/>
</dbReference>
<dbReference type="OrthoDB" id="6147983at2759"/>
<name>A0A8I6R9W8_CIMLE</name>
<dbReference type="PROSITE" id="PS51029">
    <property type="entry name" value="MADF"/>
    <property type="match status" value="1"/>
</dbReference>
<dbReference type="Pfam" id="PF10545">
    <property type="entry name" value="MADF_DNA_bdg"/>
    <property type="match status" value="1"/>
</dbReference>
<dbReference type="OMA" id="DINTKHA"/>
<evidence type="ECO:0000259" key="3">
    <source>
        <dbReference type="PROSITE" id="PS51031"/>
    </source>
</evidence>
<dbReference type="InterPro" id="IPR004210">
    <property type="entry name" value="BESS_motif"/>
</dbReference>
<reference evidence="4" key="1">
    <citation type="submission" date="2022-01" db="UniProtKB">
        <authorList>
            <consortium name="EnsemblMetazoa"/>
        </authorList>
    </citation>
    <scope>IDENTIFICATION</scope>
</reference>
<dbReference type="GO" id="GO:0006357">
    <property type="term" value="P:regulation of transcription by RNA polymerase II"/>
    <property type="evidence" value="ECO:0007669"/>
    <property type="project" value="TreeGrafter"/>
</dbReference>
<evidence type="ECO:0008006" key="6">
    <source>
        <dbReference type="Google" id="ProtNLM"/>
    </source>
</evidence>
<dbReference type="PANTHER" id="PTHR12243">
    <property type="entry name" value="MADF DOMAIN TRANSCRIPTION FACTOR"/>
    <property type="match status" value="1"/>
</dbReference>
<evidence type="ECO:0000313" key="5">
    <source>
        <dbReference type="Proteomes" id="UP000494040"/>
    </source>
</evidence>
<dbReference type="GO" id="GO:0005634">
    <property type="term" value="C:nucleus"/>
    <property type="evidence" value="ECO:0007669"/>
    <property type="project" value="UniProtKB-SubCell"/>
</dbReference>
<dbReference type="GeneID" id="106661191"/>
<dbReference type="AlphaFoldDB" id="A0A8I6R9W8"/>
<dbReference type="PROSITE" id="PS51031">
    <property type="entry name" value="BESS"/>
    <property type="match status" value="1"/>
</dbReference>
<evidence type="ECO:0000313" key="4">
    <source>
        <dbReference type="EnsemblMetazoa" id="XP_014239922.1"/>
    </source>
</evidence>
<evidence type="ECO:0000256" key="1">
    <source>
        <dbReference type="PROSITE-ProRule" id="PRU00371"/>
    </source>
</evidence>
<dbReference type="RefSeq" id="XP_014239922.1">
    <property type="nucleotide sequence ID" value="XM_014384436.2"/>
</dbReference>